<dbReference type="GO" id="GO:0008047">
    <property type="term" value="F:enzyme activator activity"/>
    <property type="evidence" value="ECO:0007669"/>
    <property type="project" value="TreeGrafter"/>
</dbReference>
<dbReference type="GO" id="GO:0017116">
    <property type="term" value="F:single-stranded DNA helicase activity"/>
    <property type="evidence" value="ECO:0007669"/>
    <property type="project" value="TreeGrafter"/>
</dbReference>
<dbReference type="InterPro" id="IPR027417">
    <property type="entry name" value="P-loop_NTPase"/>
</dbReference>
<evidence type="ECO:0000313" key="8">
    <source>
        <dbReference type="EMBL" id="BCI62145.1"/>
    </source>
</evidence>
<feature type="domain" description="AAA+ ATPase" evidence="7">
    <location>
        <begin position="38"/>
        <end position="155"/>
    </location>
</feature>
<keyword evidence="9" id="KW-1185">Reference proteome</keyword>
<evidence type="ECO:0000256" key="1">
    <source>
        <dbReference type="ARBA" id="ARBA00002393"/>
    </source>
</evidence>
<comment type="similarity">
    <text evidence="2">Belongs to the AAA ATPase family. RarA/MGS1/WRNIP1 subfamily.</text>
</comment>
<dbReference type="CDD" id="cd18139">
    <property type="entry name" value="HLD_clamp_RarA"/>
    <property type="match status" value="1"/>
</dbReference>
<keyword evidence="6" id="KW-0067">ATP-binding</keyword>
<sequence length="424" mass="47333">MLQPLAERLRPKTLDEYIGQEHLVGKGAVLRRMIDAGQVSSFILWGPPGVGKTTLAKIISNQLDAPFYTLSAIHSGVKDVRDVLDKCRNNRMFQKGRPILFIDEIHRFNKSQQDSLLGAVENGTVTLIGATTENPSFEVIRPLLSRCQVYVLKSLTAKNLEKLLDRAIHEDSVLKEKDIEIQETDALFRFSGGDARKLLNIIDLIVNSDDSKKIIFNDAVVTDRLQENPAAYDKGGEMHYDIISAFIKSIRGSDPDGAIYWLARMVAGGEDPKFIARRLVISAAEDIGLANPNALLLANACFDAIQNIGWPEGRIILAEATIYLASSPKSNSAYKAIGDALQLVEQTGNLPVPLHLRNAPTSLMKELDYGKDYKYAHDYENNFVKQQFLPDQLNGKSIWHAQSNPAESKLKEHLKHLWGDRYNK</sequence>
<gene>
    <name evidence="8" type="ORF">Cop2CBH44_04980</name>
</gene>
<evidence type="ECO:0000256" key="3">
    <source>
        <dbReference type="ARBA" id="ARBA00020776"/>
    </source>
</evidence>
<evidence type="ECO:0000256" key="2">
    <source>
        <dbReference type="ARBA" id="ARBA00008959"/>
    </source>
</evidence>
<dbReference type="FunFam" id="3.40.50.300:FF:000137">
    <property type="entry name" value="Replication-associated recombination protein A"/>
    <property type="match status" value="1"/>
</dbReference>
<dbReference type="SUPFAM" id="SSF52540">
    <property type="entry name" value="P-loop containing nucleoside triphosphate hydrolases"/>
    <property type="match status" value="1"/>
</dbReference>
<dbReference type="KEGG" id="copr:Cop2CBH44_04980"/>
<dbReference type="Pfam" id="PF16193">
    <property type="entry name" value="AAA_assoc_2"/>
    <property type="match status" value="1"/>
</dbReference>
<dbReference type="RefSeq" id="WP_021929920.1">
    <property type="nucleotide sequence ID" value="NZ_AP023322.1"/>
</dbReference>
<dbReference type="PANTHER" id="PTHR13779:SF7">
    <property type="entry name" value="ATPASE WRNIP1"/>
    <property type="match status" value="1"/>
</dbReference>
<dbReference type="InterPro" id="IPR051314">
    <property type="entry name" value="AAA_ATPase_RarA/MGS1/WRNIP1"/>
</dbReference>
<dbReference type="CDD" id="cd00009">
    <property type="entry name" value="AAA"/>
    <property type="match status" value="1"/>
</dbReference>
<evidence type="ECO:0000256" key="4">
    <source>
        <dbReference type="ARBA" id="ARBA00022705"/>
    </source>
</evidence>
<dbReference type="Pfam" id="PF00004">
    <property type="entry name" value="AAA"/>
    <property type="match status" value="1"/>
</dbReference>
<dbReference type="InterPro" id="IPR003593">
    <property type="entry name" value="AAA+_ATPase"/>
</dbReference>
<dbReference type="InterPro" id="IPR021886">
    <property type="entry name" value="MgsA_C"/>
</dbReference>
<keyword evidence="5" id="KW-0547">Nucleotide-binding</keyword>
<name>A0A7G1HR40_9BACT</name>
<dbReference type="GO" id="GO:0006261">
    <property type="term" value="P:DNA-templated DNA replication"/>
    <property type="evidence" value="ECO:0007669"/>
    <property type="project" value="TreeGrafter"/>
</dbReference>
<proteinExistence type="inferred from homology"/>
<dbReference type="GO" id="GO:0016887">
    <property type="term" value="F:ATP hydrolysis activity"/>
    <property type="evidence" value="ECO:0007669"/>
    <property type="project" value="InterPro"/>
</dbReference>
<dbReference type="Gene3D" id="1.20.272.10">
    <property type="match status" value="1"/>
</dbReference>
<dbReference type="EMBL" id="AP023322">
    <property type="protein sequence ID" value="BCI62145.1"/>
    <property type="molecule type" value="Genomic_DNA"/>
</dbReference>
<dbReference type="GO" id="GO:0005524">
    <property type="term" value="F:ATP binding"/>
    <property type="evidence" value="ECO:0007669"/>
    <property type="project" value="UniProtKB-KW"/>
</dbReference>
<dbReference type="SMART" id="SM00382">
    <property type="entry name" value="AAA"/>
    <property type="match status" value="1"/>
</dbReference>
<dbReference type="GO" id="GO:0000731">
    <property type="term" value="P:DNA synthesis involved in DNA repair"/>
    <property type="evidence" value="ECO:0007669"/>
    <property type="project" value="TreeGrafter"/>
</dbReference>
<accession>A0A7G1HR40</accession>
<dbReference type="Pfam" id="PF12002">
    <property type="entry name" value="MgsA_C"/>
    <property type="match status" value="1"/>
</dbReference>
<dbReference type="FunFam" id="1.10.3710.10:FF:000004">
    <property type="entry name" value="Putative ATPase, AAA family"/>
    <property type="match status" value="1"/>
</dbReference>
<dbReference type="Gene3D" id="1.10.8.60">
    <property type="match status" value="1"/>
</dbReference>
<reference evidence="9" key="1">
    <citation type="submission" date="2020-07" db="EMBL/GenBank/DDBJ databases">
        <title>Complete genome sequencing of Coprobacter sp. strain 2CBH44.</title>
        <authorList>
            <person name="Sakamoto M."/>
            <person name="Murakami T."/>
            <person name="Mori H."/>
        </authorList>
    </citation>
    <scope>NUCLEOTIDE SEQUENCE [LARGE SCALE GENOMIC DNA]</scope>
    <source>
        <strain evidence="9">2CBH44</strain>
    </source>
</reference>
<protein>
    <recommendedName>
        <fullName evidence="3">Replication-associated recombination protein A</fullName>
    </recommendedName>
</protein>
<dbReference type="Proteomes" id="UP000594042">
    <property type="component" value="Chromosome"/>
</dbReference>
<dbReference type="InterPro" id="IPR032423">
    <property type="entry name" value="AAA_assoc_2"/>
</dbReference>
<keyword evidence="4" id="KW-0235">DNA replication</keyword>
<evidence type="ECO:0000256" key="6">
    <source>
        <dbReference type="ARBA" id="ARBA00022840"/>
    </source>
</evidence>
<evidence type="ECO:0000259" key="7">
    <source>
        <dbReference type="SMART" id="SM00382"/>
    </source>
</evidence>
<dbReference type="Gene3D" id="1.10.3710.10">
    <property type="entry name" value="DNA polymerase III clamp loader subunits, C-terminal domain"/>
    <property type="match status" value="1"/>
</dbReference>
<comment type="function">
    <text evidence="1">DNA-dependent ATPase that plays important roles in cellular responses to stalled DNA replication processes.</text>
</comment>
<dbReference type="InterPro" id="IPR003959">
    <property type="entry name" value="ATPase_AAA_core"/>
</dbReference>
<dbReference type="SUPFAM" id="SSF48019">
    <property type="entry name" value="post-AAA+ oligomerization domain-like"/>
    <property type="match status" value="1"/>
</dbReference>
<dbReference type="PANTHER" id="PTHR13779">
    <property type="entry name" value="WERNER HELICASE-INTERACTING PROTEIN 1 FAMILY MEMBER"/>
    <property type="match status" value="1"/>
</dbReference>
<dbReference type="Gene3D" id="3.40.50.300">
    <property type="entry name" value="P-loop containing nucleotide triphosphate hydrolases"/>
    <property type="match status" value="1"/>
</dbReference>
<organism evidence="8 9">
    <name type="scientific">Coprobacter secundus subsp. similis</name>
    <dbReference type="NCBI Taxonomy" id="2751153"/>
    <lineage>
        <taxon>Bacteria</taxon>
        <taxon>Pseudomonadati</taxon>
        <taxon>Bacteroidota</taxon>
        <taxon>Bacteroidia</taxon>
        <taxon>Bacteroidales</taxon>
        <taxon>Barnesiellaceae</taxon>
        <taxon>Coprobacter</taxon>
    </lineage>
</organism>
<dbReference type="InterPro" id="IPR008921">
    <property type="entry name" value="DNA_pol3_clamp-load_cplx_C"/>
</dbReference>
<evidence type="ECO:0000313" key="9">
    <source>
        <dbReference type="Proteomes" id="UP000594042"/>
    </source>
</evidence>
<evidence type="ECO:0000256" key="5">
    <source>
        <dbReference type="ARBA" id="ARBA00022741"/>
    </source>
</evidence>
<dbReference type="GO" id="GO:0003677">
    <property type="term" value="F:DNA binding"/>
    <property type="evidence" value="ECO:0007669"/>
    <property type="project" value="InterPro"/>
</dbReference>
<dbReference type="FunFam" id="1.20.272.10:FF:000001">
    <property type="entry name" value="Putative AAA family ATPase"/>
    <property type="match status" value="1"/>
</dbReference>
<dbReference type="AlphaFoldDB" id="A0A7G1HR40"/>